<proteinExistence type="predicted"/>
<reference evidence="6" key="1">
    <citation type="submission" date="2022-02" db="EMBL/GenBank/DDBJ databases">
        <title>Aestuariibaculum sp., a marine bacterium isolated from sediment in Guangxi.</title>
        <authorList>
            <person name="Ying J."/>
        </authorList>
    </citation>
    <scope>NUCLEOTIDE SEQUENCE</scope>
    <source>
        <strain evidence="6">L182</strain>
    </source>
</reference>
<name>A0ABS9RL01_9FLAO</name>
<evidence type="ECO:0000313" key="7">
    <source>
        <dbReference type="Proteomes" id="UP001156141"/>
    </source>
</evidence>
<dbReference type="PANTHER" id="PTHR30600:SF4">
    <property type="entry name" value="CYTOCHROME C DOMAIN-CONTAINING PROTEIN"/>
    <property type="match status" value="1"/>
</dbReference>
<sequence length="439" mass="47973">MKPEEGEYLSGGKNGTIVNNSEEAFGFFSRGLTSDQETDFGIGNSFFRQSWITAPATATARDGLGPFFNAISCASCHFKDGRGRAPEYDGELGTGLLLRLSTSQQDVHGAYLPDPVYGGQLQDVAINGVDAEAAYTISYEYITEMYPDGSSAELRKPTYNIQGYNYGDMTSDLHVSPRVANQMIGMGLLEALSESTILAAEDITDADADGISGKANYVFDRTSNTIKLGRFGWKANQPTVRQQVAGAFSGDIGLTSSIFPKETFPSGFDGSTIISGGEPEVPDTVLDRVVLYSSTLAVPARRDYDTDEVLKGKQIFNNIACAKCHTPKFTTNNSYYIEANRNQEIRPYTDLLLHDMGEGLADHAPDFLADGNEWRTQPLWGIGLISVVNGHTYLLHDGRARNIEEAILWHGGEAENAKNEFKSLSKEERDQLIAFVQSL</sequence>
<dbReference type="InterPro" id="IPR036909">
    <property type="entry name" value="Cyt_c-like_dom_sf"/>
</dbReference>
<keyword evidence="3 4" id="KW-0408">Iron</keyword>
<dbReference type="SUPFAM" id="SSF46626">
    <property type="entry name" value="Cytochrome c"/>
    <property type="match status" value="1"/>
</dbReference>
<dbReference type="Gene3D" id="1.10.760.10">
    <property type="entry name" value="Cytochrome c-like domain"/>
    <property type="match status" value="1"/>
</dbReference>
<dbReference type="InterPro" id="IPR010538">
    <property type="entry name" value="DHOR"/>
</dbReference>
<dbReference type="InterPro" id="IPR051395">
    <property type="entry name" value="Cytochrome_c_Peroxidase/MauG"/>
</dbReference>
<evidence type="ECO:0000256" key="4">
    <source>
        <dbReference type="PROSITE-ProRule" id="PRU00433"/>
    </source>
</evidence>
<keyword evidence="1 4" id="KW-0349">Heme</keyword>
<evidence type="ECO:0000256" key="1">
    <source>
        <dbReference type="ARBA" id="ARBA00022617"/>
    </source>
</evidence>
<keyword evidence="7" id="KW-1185">Reference proteome</keyword>
<dbReference type="PROSITE" id="PS51007">
    <property type="entry name" value="CYTC"/>
    <property type="match status" value="2"/>
</dbReference>
<evidence type="ECO:0000256" key="3">
    <source>
        <dbReference type="ARBA" id="ARBA00023004"/>
    </source>
</evidence>
<feature type="domain" description="Cytochrome c" evidence="5">
    <location>
        <begin position="58"/>
        <end position="144"/>
    </location>
</feature>
<feature type="domain" description="Cytochrome c" evidence="5">
    <location>
        <begin position="307"/>
        <end position="439"/>
    </location>
</feature>
<accession>A0ABS9RL01</accession>
<dbReference type="Pfam" id="PF06537">
    <property type="entry name" value="DHOR"/>
    <property type="match status" value="1"/>
</dbReference>
<evidence type="ECO:0000259" key="5">
    <source>
        <dbReference type="PROSITE" id="PS51007"/>
    </source>
</evidence>
<evidence type="ECO:0000256" key="2">
    <source>
        <dbReference type="ARBA" id="ARBA00022723"/>
    </source>
</evidence>
<dbReference type="PIRSF" id="PIRSF028099">
    <property type="entry name" value="DUF1111"/>
    <property type="match status" value="1"/>
</dbReference>
<evidence type="ECO:0000313" key="6">
    <source>
        <dbReference type="EMBL" id="MCH4553635.1"/>
    </source>
</evidence>
<gene>
    <name evidence="6" type="ORF">MKW35_13495</name>
</gene>
<protein>
    <submittedName>
        <fullName evidence="6">Thiol oxidoreductase</fullName>
    </submittedName>
</protein>
<dbReference type="EMBL" id="JAKVQD010000006">
    <property type="protein sequence ID" value="MCH4553635.1"/>
    <property type="molecule type" value="Genomic_DNA"/>
</dbReference>
<keyword evidence="2 4" id="KW-0479">Metal-binding</keyword>
<comment type="caution">
    <text evidence="6">The sequence shown here is derived from an EMBL/GenBank/DDBJ whole genome shotgun (WGS) entry which is preliminary data.</text>
</comment>
<dbReference type="PANTHER" id="PTHR30600">
    <property type="entry name" value="CYTOCHROME C PEROXIDASE-RELATED"/>
    <property type="match status" value="1"/>
</dbReference>
<organism evidence="6 7">
    <name type="scientific">Aestuariibaculum lutulentum</name>
    <dbReference type="NCBI Taxonomy" id="2920935"/>
    <lineage>
        <taxon>Bacteria</taxon>
        <taxon>Pseudomonadati</taxon>
        <taxon>Bacteroidota</taxon>
        <taxon>Flavobacteriia</taxon>
        <taxon>Flavobacteriales</taxon>
        <taxon>Flavobacteriaceae</taxon>
    </lineage>
</organism>
<dbReference type="InterPro" id="IPR009056">
    <property type="entry name" value="Cyt_c-like_dom"/>
</dbReference>
<dbReference type="RefSeq" id="WP_240574712.1">
    <property type="nucleotide sequence ID" value="NZ_CP136709.1"/>
</dbReference>
<dbReference type="Proteomes" id="UP001156141">
    <property type="component" value="Unassembled WGS sequence"/>
</dbReference>